<reference evidence="6" key="1">
    <citation type="journal article" date="2022" name="Int. J. Syst. Evol. Microbiol.">
        <title>Anaeromyxobacter oryzae sp. nov., Anaeromyxobacter diazotrophicus sp. nov. and Anaeromyxobacter paludicola sp. nov., isolated from paddy soils.</title>
        <authorList>
            <person name="Itoh H."/>
            <person name="Xu Z."/>
            <person name="Mise K."/>
            <person name="Masuda Y."/>
            <person name="Ushijima N."/>
            <person name="Hayakawa C."/>
            <person name="Shiratori Y."/>
            <person name="Senoo K."/>
        </authorList>
    </citation>
    <scope>NUCLEOTIDE SEQUENCE [LARGE SCALE GENOMIC DNA]</scope>
    <source>
        <strain evidence="6">Red232</strain>
    </source>
</reference>
<organism evidence="5 6">
    <name type="scientific">Anaeromyxobacter oryzae</name>
    <dbReference type="NCBI Taxonomy" id="2918170"/>
    <lineage>
        <taxon>Bacteria</taxon>
        <taxon>Pseudomonadati</taxon>
        <taxon>Myxococcota</taxon>
        <taxon>Myxococcia</taxon>
        <taxon>Myxococcales</taxon>
        <taxon>Cystobacterineae</taxon>
        <taxon>Anaeromyxobacteraceae</taxon>
        <taxon>Anaeromyxobacter</taxon>
    </lineage>
</organism>
<dbReference type="PANTHER" id="PTHR39181:SF1">
    <property type="entry name" value="TYROSINE-PROTEIN PHOSPHATASE YWQE"/>
    <property type="match status" value="1"/>
</dbReference>
<name>A0ABM7X4F9_9BACT</name>
<proteinExistence type="inferred from homology"/>
<keyword evidence="6" id="KW-1185">Reference proteome</keyword>
<dbReference type="EC" id="3.1.3.48" evidence="2"/>
<dbReference type="InterPro" id="IPR016195">
    <property type="entry name" value="Pol/histidinol_Pase-like"/>
</dbReference>
<dbReference type="Pfam" id="PF19567">
    <property type="entry name" value="CpsB_CapC"/>
    <property type="match status" value="1"/>
</dbReference>
<evidence type="ECO:0000256" key="3">
    <source>
        <dbReference type="ARBA" id="ARBA00022801"/>
    </source>
</evidence>
<dbReference type="Gene3D" id="3.20.20.140">
    <property type="entry name" value="Metal-dependent hydrolases"/>
    <property type="match status" value="1"/>
</dbReference>
<evidence type="ECO:0000256" key="1">
    <source>
        <dbReference type="ARBA" id="ARBA00005750"/>
    </source>
</evidence>
<dbReference type="InterPro" id="IPR016667">
    <property type="entry name" value="Caps_polysacc_synth_CpsB/CapC"/>
</dbReference>
<evidence type="ECO:0000256" key="2">
    <source>
        <dbReference type="ARBA" id="ARBA00013064"/>
    </source>
</evidence>
<evidence type="ECO:0000313" key="6">
    <source>
        <dbReference type="Proteomes" id="UP001162891"/>
    </source>
</evidence>
<dbReference type="PANTHER" id="PTHR39181">
    <property type="entry name" value="TYROSINE-PROTEIN PHOSPHATASE YWQE"/>
    <property type="match status" value="1"/>
</dbReference>
<gene>
    <name evidence="5" type="primary">capC</name>
    <name evidence="5" type="ORF">AMOR_56900</name>
</gene>
<accession>A0ABM7X4F9</accession>
<comment type="catalytic activity">
    <reaction evidence="4">
        <text>O-phospho-L-tyrosyl-[protein] + H2O = L-tyrosyl-[protein] + phosphate</text>
        <dbReference type="Rhea" id="RHEA:10684"/>
        <dbReference type="Rhea" id="RHEA-COMP:10136"/>
        <dbReference type="Rhea" id="RHEA-COMP:20101"/>
        <dbReference type="ChEBI" id="CHEBI:15377"/>
        <dbReference type="ChEBI" id="CHEBI:43474"/>
        <dbReference type="ChEBI" id="CHEBI:46858"/>
        <dbReference type="ChEBI" id="CHEBI:61978"/>
        <dbReference type="EC" id="3.1.3.48"/>
    </reaction>
</comment>
<keyword evidence="3" id="KW-0378">Hydrolase</keyword>
<dbReference type="EMBL" id="AP025591">
    <property type="protein sequence ID" value="BDG06694.1"/>
    <property type="molecule type" value="Genomic_DNA"/>
</dbReference>
<dbReference type="RefSeq" id="WP_248357174.1">
    <property type="nucleotide sequence ID" value="NZ_AP025591.1"/>
</dbReference>
<comment type="similarity">
    <text evidence="1">Belongs to the metallo-dependent hydrolases superfamily. CpsB/CapC family.</text>
</comment>
<evidence type="ECO:0000313" key="5">
    <source>
        <dbReference type="EMBL" id="BDG06694.1"/>
    </source>
</evidence>
<evidence type="ECO:0000256" key="4">
    <source>
        <dbReference type="ARBA" id="ARBA00051722"/>
    </source>
</evidence>
<dbReference type="SUPFAM" id="SSF89550">
    <property type="entry name" value="PHP domain-like"/>
    <property type="match status" value="1"/>
</dbReference>
<dbReference type="Proteomes" id="UP001162891">
    <property type="component" value="Chromosome"/>
</dbReference>
<protein>
    <recommendedName>
        <fullName evidence="2">protein-tyrosine-phosphatase</fullName>
        <ecNumber evidence="2">3.1.3.48</ecNumber>
    </recommendedName>
</protein>
<sequence>MGFVDLHNHLLYGIDDGCETPGETLEAARLLVALGYDEAAPSPHAVPELPSGDAAVCDARRADVESLLAREGIALALHANAENRLDEAFLARTEVPGRRGIGSSQRWVLVEAPFQTGVPALADLVFRLRRKGVAPLFAHPERCVEFERIGRAEEVVRLGGALQLNLGALAGAYGKGARKLAERFLGDELYAVAATDLHAPQNARRWLEDGLAAIEKRAGKATLERLCAGNPRRILAGEEVA</sequence>